<dbReference type="InterPro" id="IPR044516">
    <property type="entry name" value="UXS-like"/>
</dbReference>
<gene>
    <name evidence="6" type="primary">hldD</name>
    <name evidence="6" type="ORF">EMLJLAPB_00852</name>
</gene>
<keyword evidence="3" id="KW-0520">NAD</keyword>
<dbReference type="Gene3D" id="3.40.50.720">
    <property type="entry name" value="NAD(P)-binding Rossmann-like Domain"/>
    <property type="match status" value="1"/>
</dbReference>
<dbReference type="Proteomes" id="UP000634805">
    <property type="component" value="Unassembled WGS sequence"/>
</dbReference>
<evidence type="ECO:0000256" key="4">
    <source>
        <dbReference type="ARBA" id="ARBA00023239"/>
    </source>
</evidence>
<dbReference type="InterPro" id="IPR036291">
    <property type="entry name" value="NAD(P)-bd_dom_sf"/>
</dbReference>
<keyword evidence="2" id="KW-0210">Decarboxylase</keyword>
<dbReference type="GO" id="GO:0005737">
    <property type="term" value="C:cytoplasm"/>
    <property type="evidence" value="ECO:0007669"/>
    <property type="project" value="TreeGrafter"/>
</dbReference>
<keyword evidence="6" id="KW-0413">Isomerase</keyword>
<dbReference type="EMBL" id="CAJHIS010000025">
    <property type="protein sequence ID" value="CAD6494596.1"/>
    <property type="molecule type" value="Genomic_DNA"/>
</dbReference>
<dbReference type="EC" id="5.1.3.20" evidence="6"/>
<dbReference type="GO" id="GO:0042732">
    <property type="term" value="P:D-xylose metabolic process"/>
    <property type="evidence" value="ECO:0007669"/>
    <property type="project" value="InterPro"/>
</dbReference>
<evidence type="ECO:0000256" key="3">
    <source>
        <dbReference type="ARBA" id="ARBA00023027"/>
    </source>
</evidence>
<dbReference type="AlphaFoldDB" id="A0A811TAU7"/>
<dbReference type="Pfam" id="PF01370">
    <property type="entry name" value="Epimerase"/>
    <property type="match status" value="1"/>
</dbReference>
<dbReference type="GO" id="GO:0008712">
    <property type="term" value="F:ADP-glyceromanno-heptose 6-epimerase activity"/>
    <property type="evidence" value="ECO:0007669"/>
    <property type="project" value="UniProtKB-EC"/>
</dbReference>
<evidence type="ECO:0000256" key="2">
    <source>
        <dbReference type="ARBA" id="ARBA00022793"/>
    </source>
</evidence>
<evidence type="ECO:0000259" key="5">
    <source>
        <dbReference type="Pfam" id="PF01370"/>
    </source>
</evidence>
<evidence type="ECO:0000256" key="1">
    <source>
        <dbReference type="ARBA" id="ARBA00001911"/>
    </source>
</evidence>
<dbReference type="SUPFAM" id="SSF51735">
    <property type="entry name" value="NAD(P)-binding Rossmann-fold domains"/>
    <property type="match status" value="1"/>
</dbReference>
<comment type="caution">
    <text evidence="6">The sequence shown here is derived from an EMBL/GenBank/DDBJ whole genome shotgun (WGS) entry which is preliminary data.</text>
</comment>
<dbReference type="PANTHER" id="PTHR43078">
    <property type="entry name" value="UDP-GLUCURONIC ACID DECARBOXYLASE-RELATED"/>
    <property type="match status" value="1"/>
</dbReference>
<dbReference type="Gene3D" id="3.90.25.10">
    <property type="entry name" value="UDP-galactose 4-epimerase, domain 1"/>
    <property type="match status" value="1"/>
</dbReference>
<accession>A0A811TAU7</accession>
<sequence length="305" mass="33148">MNVIVTGGAGFIGSNLVSELSKEHDVTVLDNFHTGSADNLKDKITVVNDSSRNIGGRFSNADINIDAIFHLGIPSSSPMYKENPMLVGSAINDAINVFEFAKKTGAKVVFASSSSLYNGLPTPNKEDMDVMVADYYTEARFGIERVAELYHKLYGISVVGLRFFSVYGPNEHAKGIYANIVSQFLWEMRDGKIPVIYGDGKQTRDFVFVSDVVRACILAMETGVSGIFNVGTGVSHSFNDVVNLLNNALGTDIKPQYIENPVKNYVAHTLADLTKVKAALGFRSKYSLEDGISEIVRCASECGDS</sequence>
<dbReference type="InterPro" id="IPR001509">
    <property type="entry name" value="Epimerase_deHydtase"/>
</dbReference>
<protein>
    <submittedName>
        <fullName evidence="6">ADP-L-glycero-D-manno-heptose-6-epimerase</fullName>
        <ecNumber evidence="6">5.1.3.20</ecNumber>
    </submittedName>
</protein>
<dbReference type="GO" id="GO:0048040">
    <property type="term" value="F:UDP-glucuronate decarboxylase activity"/>
    <property type="evidence" value="ECO:0007669"/>
    <property type="project" value="TreeGrafter"/>
</dbReference>
<comment type="cofactor">
    <cofactor evidence="1">
        <name>NAD(+)</name>
        <dbReference type="ChEBI" id="CHEBI:57540"/>
    </cofactor>
</comment>
<dbReference type="PRINTS" id="PR01713">
    <property type="entry name" value="NUCEPIMERASE"/>
</dbReference>
<feature type="domain" description="NAD-dependent epimerase/dehydratase" evidence="5">
    <location>
        <begin position="3"/>
        <end position="231"/>
    </location>
</feature>
<dbReference type="GO" id="GO:0070403">
    <property type="term" value="F:NAD+ binding"/>
    <property type="evidence" value="ECO:0007669"/>
    <property type="project" value="InterPro"/>
</dbReference>
<dbReference type="PANTHER" id="PTHR43078:SF6">
    <property type="entry name" value="UDP-GLUCURONIC ACID DECARBOXYLASE 1"/>
    <property type="match status" value="1"/>
</dbReference>
<keyword evidence="4" id="KW-0456">Lyase</keyword>
<evidence type="ECO:0000313" key="6">
    <source>
        <dbReference type="EMBL" id="CAD6494596.1"/>
    </source>
</evidence>
<organism evidence="6 7">
    <name type="scientific">Candidatus Argoarchaeum ethanivorans</name>
    <dbReference type="NCBI Taxonomy" id="2608793"/>
    <lineage>
        <taxon>Archaea</taxon>
        <taxon>Methanobacteriati</taxon>
        <taxon>Methanobacteriota</taxon>
        <taxon>Stenosarchaea group</taxon>
        <taxon>Methanomicrobia</taxon>
        <taxon>Methanosarcinales</taxon>
        <taxon>Methanosarcinales incertae sedis</taxon>
        <taxon>GOM Arc I cluster</taxon>
        <taxon>Candidatus Argoarchaeum</taxon>
    </lineage>
</organism>
<evidence type="ECO:0000313" key="7">
    <source>
        <dbReference type="Proteomes" id="UP000634805"/>
    </source>
</evidence>
<name>A0A811TAU7_9EURY</name>
<reference evidence="6" key="1">
    <citation type="submission" date="2020-10" db="EMBL/GenBank/DDBJ databases">
        <authorList>
            <person name="Hahn C.J."/>
            <person name="Laso-Perez R."/>
            <person name="Vulcano F."/>
            <person name="Vaziourakis K.-M."/>
            <person name="Stokke R."/>
            <person name="Steen I.H."/>
            <person name="Teske A."/>
            <person name="Boetius A."/>
            <person name="Liebeke M."/>
            <person name="Amann R."/>
            <person name="Knittel K."/>
        </authorList>
    </citation>
    <scope>NUCLEOTIDE SEQUENCE</scope>
    <source>
        <strain evidence="6">Gfbio:e3339647-f889-4370-9287-4fb5cb688e4c:AG392D22_GoMArc1</strain>
    </source>
</reference>
<proteinExistence type="predicted"/>